<accession>X1NJI1</accession>
<protein>
    <submittedName>
        <fullName evidence="1">Uncharacterized protein</fullName>
    </submittedName>
</protein>
<gene>
    <name evidence="1" type="ORF">S06H3_46856</name>
</gene>
<dbReference type="EMBL" id="BARV01029376">
    <property type="protein sequence ID" value="GAI44182.1"/>
    <property type="molecule type" value="Genomic_DNA"/>
</dbReference>
<comment type="caution">
    <text evidence="1">The sequence shown here is derived from an EMBL/GenBank/DDBJ whole genome shotgun (WGS) entry which is preliminary data.</text>
</comment>
<sequence>MPEEKELEIKIKWLNNEFFVMEKKSQGGDWIKVVEIQENAHIAALAEHLKQLCLADITAHLDAIMSEMTAS</sequence>
<dbReference type="AlphaFoldDB" id="X1NJI1"/>
<evidence type="ECO:0000313" key="1">
    <source>
        <dbReference type="EMBL" id="GAI44182.1"/>
    </source>
</evidence>
<name>X1NJI1_9ZZZZ</name>
<organism evidence="1">
    <name type="scientific">marine sediment metagenome</name>
    <dbReference type="NCBI Taxonomy" id="412755"/>
    <lineage>
        <taxon>unclassified sequences</taxon>
        <taxon>metagenomes</taxon>
        <taxon>ecological metagenomes</taxon>
    </lineage>
</organism>
<reference evidence="1" key="1">
    <citation type="journal article" date="2014" name="Front. Microbiol.">
        <title>High frequency of phylogenetically diverse reductive dehalogenase-homologous genes in deep subseafloor sedimentary metagenomes.</title>
        <authorList>
            <person name="Kawai M."/>
            <person name="Futagami T."/>
            <person name="Toyoda A."/>
            <person name="Takaki Y."/>
            <person name="Nishi S."/>
            <person name="Hori S."/>
            <person name="Arai W."/>
            <person name="Tsubouchi T."/>
            <person name="Morono Y."/>
            <person name="Uchiyama I."/>
            <person name="Ito T."/>
            <person name="Fujiyama A."/>
            <person name="Inagaki F."/>
            <person name="Takami H."/>
        </authorList>
    </citation>
    <scope>NUCLEOTIDE SEQUENCE</scope>
    <source>
        <strain evidence="1">Expedition CK06-06</strain>
    </source>
</reference>
<proteinExistence type="predicted"/>